<feature type="domain" description="HTH marR-type" evidence="1">
    <location>
        <begin position="1"/>
        <end position="147"/>
    </location>
</feature>
<dbReference type="Proteomes" id="UP000619479">
    <property type="component" value="Unassembled WGS sequence"/>
</dbReference>
<dbReference type="Gene3D" id="1.10.10.10">
    <property type="entry name" value="Winged helix-like DNA-binding domain superfamily/Winged helix DNA-binding domain"/>
    <property type="match status" value="1"/>
</dbReference>
<dbReference type="AlphaFoldDB" id="A0A919IG51"/>
<proteinExistence type="predicted"/>
<dbReference type="InterPro" id="IPR039422">
    <property type="entry name" value="MarR/SlyA-like"/>
</dbReference>
<name>A0A919IG51_9ACTN</name>
<protein>
    <submittedName>
        <fullName evidence="2">MarR family transcriptional regulator</fullName>
    </submittedName>
</protein>
<dbReference type="RefSeq" id="WP_239174916.1">
    <property type="nucleotide sequence ID" value="NZ_BAAAUC010000116.1"/>
</dbReference>
<evidence type="ECO:0000259" key="1">
    <source>
        <dbReference type="PROSITE" id="PS50995"/>
    </source>
</evidence>
<accession>A0A919IG51</accession>
<gene>
    <name evidence="2" type="ORF">Acy02nite_32960</name>
</gene>
<evidence type="ECO:0000313" key="2">
    <source>
        <dbReference type="EMBL" id="GID65415.1"/>
    </source>
</evidence>
<keyword evidence="3" id="KW-1185">Reference proteome</keyword>
<dbReference type="Pfam" id="PF12802">
    <property type="entry name" value="MarR_2"/>
    <property type="match status" value="1"/>
</dbReference>
<dbReference type="PROSITE" id="PS50995">
    <property type="entry name" value="HTH_MARR_2"/>
    <property type="match status" value="1"/>
</dbReference>
<dbReference type="SUPFAM" id="SSF46785">
    <property type="entry name" value="Winged helix' DNA-binding domain"/>
    <property type="match status" value="1"/>
</dbReference>
<dbReference type="PANTHER" id="PTHR33164:SF99">
    <property type="entry name" value="MARR FAMILY REGULATORY PROTEIN"/>
    <property type="match status" value="1"/>
</dbReference>
<dbReference type="EMBL" id="BOMH01000025">
    <property type="protein sequence ID" value="GID65415.1"/>
    <property type="molecule type" value="Genomic_DNA"/>
</dbReference>
<dbReference type="InterPro" id="IPR036390">
    <property type="entry name" value="WH_DNA-bd_sf"/>
</dbReference>
<dbReference type="SMART" id="SM00347">
    <property type="entry name" value="HTH_MARR"/>
    <property type="match status" value="1"/>
</dbReference>
<organism evidence="2 3">
    <name type="scientific">Actinoplanes cyaneus</name>
    <dbReference type="NCBI Taxonomy" id="52696"/>
    <lineage>
        <taxon>Bacteria</taxon>
        <taxon>Bacillati</taxon>
        <taxon>Actinomycetota</taxon>
        <taxon>Actinomycetes</taxon>
        <taxon>Micromonosporales</taxon>
        <taxon>Micromonosporaceae</taxon>
        <taxon>Actinoplanes</taxon>
    </lineage>
</organism>
<evidence type="ECO:0000313" key="3">
    <source>
        <dbReference type="Proteomes" id="UP000619479"/>
    </source>
</evidence>
<dbReference type="InterPro" id="IPR036388">
    <property type="entry name" value="WH-like_DNA-bd_sf"/>
</dbReference>
<dbReference type="GO" id="GO:0003700">
    <property type="term" value="F:DNA-binding transcription factor activity"/>
    <property type="evidence" value="ECO:0007669"/>
    <property type="project" value="InterPro"/>
</dbReference>
<dbReference type="InterPro" id="IPR000835">
    <property type="entry name" value="HTH_MarR-typ"/>
</dbReference>
<sequence>MTDSPWLDAGQQRVWLAWIRLQLRMTYEINRQLQADSALSMADYDVLAGLSASAAGRLPISALANHLGWERSRVSHHVKRMATRGLVAMAAAETDRRVTEVTLTDHGLGVLRSAAPGHAALVKNLFFGDLPGAELPALADSLERVYAHVLKNGTLPPPPG</sequence>
<dbReference type="PANTHER" id="PTHR33164">
    <property type="entry name" value="TRANSCRIPTIONAL REGULATOR, MARR FAMILY"/>
    <property type="match status" value="1"/>
</dbReference>
<reference evidence="2" key="1">
    <citation type="submission" date="2021-01" db="EMBL/GenBank/DDBJ databases">
        <title>Whole genome shotgun sequence of Actinoplanes cyaneus NBRC 14990.</title>
        <authorList>
            <person name="Komaki H."/>
            <person name="Tamura T."/>
        </authorList>
    </citation>
    <scope>NUCLEOTIDE SEQUENCE</scope>
    <source>
        <strain evidence="2">NBRC 14990</strain>
    </source>
</reference>
<dbReference type="GO" id="GO:0006950">
    <property type="term" value="P:response to stress"/>
    <property type="evidence" value="ECO:0007669"/>
    <property type="project" value="TreeGrafter"/>
</dbReference>
<comment type="caution">
    <text evidence="2">The sequence shown here is derived from an EMBL/GenBank/DDBJ whole genome shotgun (WGS) entry which is preliminary data.</text>
</comment>